<dbReference type="AlphaFoldDB" id="A0A933IAX4"/>
<gene>
    <name evidence="2" type="ORF">HY768_07645</name>
</gene>
<reference evidence="2" key="1">
    <citation type="submission" date="2020-07" db="EMBL/GenBank/DDBJ databases">
        <title>Huge and variable diversity of episymbiotic CPR bacteria and DPANN archaea in groundwater ecosystems.</title>
        <authorList>
            <person name="He C.Y."/>
            <person name="Keren R."/>
            <person name="Whittaker M."/>
            <person name="Farag I.F."/>
            <person name="Doudna J."/>
            <person name="Cate J.H.D."/>
            <person name="Banfield J.F."/>
        </authorList>
    </citation>
    <scope>NUCLEOTIDE SEQUENCE</scope>
    <source>
        <strain evidence="2">NC_groundwater_1520_Pr4_B-0.1um_53_5</strain>
    </source>
</reference>
<proteinExistence type="predicted"/>
<feature type="transmembrane region" description="Helical" evidence="1">
    <location>
        <begin position="252"/>
        <end position="276"/>
    </location>
</feature>
<keyword evidence="1" id="KW-0472">Membrane</keyword>
<evidence type="ECO:0000256" key="1">
    <source>
        <dbReference type="SAM" id="Phobius"/>
    </source>
</evidence>
<dbReference type="Pfam" id="PF24400">
    <property type="entry name" value="DUF7544"/>
    <property type="match status" value="1"/>
</dbReference>
<sequence>MDYAKIIKDSWIMSVKHRYLWVFGVFAGMGGGFSYPGDMKEARNNEFISTGWSWLWGHPVIAIMIAAGLGLLLLIHFILVFISYGALIKGAAQVEQEGKSNFDSALSAGLKYFWPNVGIVLLTGLMALGVVAIIMLPFAGMLLAGSGGFKVAAVIWLILCILPLLLAIFGLVIVAALAARICVIEDAGVWDSFKQAWLMCKTNISESATLGAISIALGIGISIAITVAAIALAIPFIILGLVNIWLGLVPGGLVGIALIMLLACVYGVFTSAYWTLGYLQIKAKNAPSPQFNTPVLPAGEVAQ</sequence>
<dbReference type="Proteomes" id="UP000736328">
    <property type="component" value="Unassembled WGS sequence"/>
</dbReference>
<protein>
    <submittedName>
        <fullName evidence="2">Uncharacterized protein</fullName>
    </submittedName>
</protein>
<evidence type="ECO:0000313" key="2">
    <source>
        <dbReference type="EMBL" id="MBI4727080.1"/>
    </source>
</evidence>
<feature type="transmembrane region" description="Helical" evidence="1">
    <location>
        <begin position="20"/>
        <end position="36"/>
    </location>
</feature>
<evidence type="ECO:0000313" key="3">
    <source>
        <dbReference type="Proteomes" id="UP000736328"/>
    </source>
</evidence>
<organism evidence="2 3">
    <name type="scientific">candidate division TA06 bacterium</name>
    <dbReference type="NCBI Taxonomy" id="2250710"/>
    <lineage>
        <taxon>Bacteria</taxon>
        <taxon>Bacteria division TA06</taxon>
    </lineage>
</organism>
<accession>A0A933IAX4</accession>
<feature type="transmembrane region" description="Helical" evidence="1">
    <location>
        <begin position="117"/>
        <end position="139"/>
    </location>
</feature>
<feature type="transmembrane region" description="Helical" evidence="1">
    <location>
        <begin position="151"/>
        <end position="178"/>
    </location>
</feature>
<feature type="transmembrane region" description="Helical" evidence="1">
    <location>
        <begin position="215"/>
        <end position="246"/>
    </location>
</feature>
<dbReference type="InterPro" id="IPR055966">
    <property type="entry name" value="DUF7544"/>
</dbReference>
<keyword evidence="1" id="KW-0812">Transmembrane</keyword>
<name>A0A933IAX4_UNCT6</name>
<comment type="caution">
    <text evidence="2">The sequence shown here is derived from an EMBL/GenBank/DDBJ whole genome shotgun (WGS) entry which is preliminary data.</text>
</comment>
<keyword evidence="1" id="KW-1133">Transmembrane helix</keyword>
<feature type="transmembrane region" description="Helical" evidence="1">
    <location>
        <begin position="56"/>
        <end position="82"/>
    </location>
</feature>
<dbReference type="EMBL" id="JACQXR010000100">
    <property type="protein sequence ID" value="MBI4727080.1"/>
    <property type="molecule type" value="Genomic_DNA"/>
</dbReference>